<organism evidence="2 3">
    <name type="scientific">Haloarcula pellucida</name>
    <dbReference type="NCBI Taxonomy" id="1427151"/>
    <lineage>
        <taxon>Archaea</taxon>
        <taxon>Methanobacteriati</taxon>
        <taxon>Methanobacteriota</taxon>
        <taxon>Stenosarchaea group</taxon>
        <taxon>Halobacteria</taxon>
        <taxon>Halobacteriales</taxon>
        <taxon>Haloarculaceae</taxon>
        <taxon>Haloarcula</taxon>
    </lineage>
</organism>
<gene>
    <name evidence="2" type="ORF">GCM10009030_27040</name>
</gene>
<reference evidence="2" key="1">
    <citation type="journal article" date="2014" name="Int. J. Syst. Evol. Microbiol.">
        <title>Complete genome sequence of Corynebacterium casei LMG S-19264T (=DSM 44701T), isolated from a smear-ripened cheese.</title>
        <authorList>
            <consortium name="US DOE Joint Genome Institute (JGI-PGF)"/>
            <person name="Walter F."/>
            <person name="Albersmeier A."/>
            <person name="Kalinowski J."/>
            <person name="Ruckert C."/>
        </authorList>
    </citation>
    <scope>NUCLEOTIDE SEQUENCE</scope>
    <source>
        <strain evidence="2">JCM 17820</strain>
    </source>
</reference>
<evidence type="ECO:0000313" key="2">
    <source>
        <dbReference type="EMBL" id="GGN97621.1"/>
    </source>
</evidence>
<reference evidence="2" key="2">
    <citation type="submission" date="2020-09" db="EMBL/GenBank/DDBJ databases">
        <authorList>
            <person name="Sun Q."/>
            <person name="Ohkuma M."/>
        </authorList>
    </citation>
    <scope>NUCLEOTIDE SEQUENCE</scope>
    <source>
        <strain evidence="2">JCM 17820</strain>
    </source>
</reference>
<name>A0A830GPT1_9EURY</name>
<sequence>MQSAISAIPTPEAQTLAMAVLFFLGGMAVPTKYGIERVEGFGRWVAVKFPYQSPPGQDEQQAMKRAVYGRGAVVEDGADQQADADAAPVESETGREAAQS</sequence>
<evidence type="ECO:0000256" key="1">
    <source>
        <dbReference type="SAM" id="MobiDB-lite"/>
    </source>
</evidence>
<proteinExistence type="predicted"/>
<keyword evidence="3" id="KW-1185">Reference proteome</keyword>
<dbReference type="Proteomes" id="UP000605784">
    <property type="component" value="Unassembled WGS sequence"/>
</dbReference>
<dbReference type="RefSeq" id="WP_229783143.1">
    <property type="nucleotide sequence ID" value="NZ_BMOU01000004.1"/>
</dbReference>
<dbReference type="EMBL" id="BMOU01000004">
    <property type="protein sequence ID" value="GGN97621.1"/>
    <property type="molecule type" value="Genomic_DNA"/>
</dbReference>
<comment type="caution">
    <text evidence="2">The sequence shown here is derived from an EMBL/GenBank/DDBJ whole genome shotgun (WGS) entry which is preliminary data.</text>
</comment>
<accession>A0A830GPT1</accession>
<evidence type="ECO:0000313" key="3">
    <source>
        <dbReference type="Proteomes" id="UP000605784"/>
    </source>
</evidence>
<dbReference type="AlphaFoldDB" id="A0A830GPT1"/>
<feature type="region of interest" description="Disordered" evidence="1">
    <location>
        <begin position="74"/>
        <end position="100"/>
    </location>
</feature>
<protein>
    <submittedName>
        <fullName evidence="2">Uncharacterized protein</fullName>
    </submittedName>
</protein>